<protein>
    <recommendedName>
        <fullName evidence="5">Tat pathway signal sequence</fullName>
    </recommendedName>
</protein>
<dbReference type="AlphaFoldDB" id="A0A6G1LLR7"/>
<keyword evidence="2" id="KW-0732">Signal</keyword>
<comment type="similarity">
    <text evidence="1">Belongs to the ustYa family.</text>
</comment>
<evidence type="ECO:0000313" key="3">
    <source>
        <dbReference type="EMBL" id="KAF2773847.1"/>
    </source>
</evidence>
<evidence type="ECO:0000256" key="1">
    <source>
        <dbReference type="ARBA" id="ARBA00035112"/>
    </source>
</evidence>
<dbReference type="Pfam" id="PF11807">
    <property type="entry name" value="UstYa"/>
    <property type="match status" value="1"/>
</dbReference>
<dbReference type="PANTHER" id="PTHR33365">
    <property type="entry name" value="YALI0B05434P"/>
    <property type="match status" value="1"/>
</dbReference>
<feature type="chain" id="PRO_5026341192" description="Tat pathway signal sequence" evidence="2">
    <location>
        <begin position="21"/>
        <end position="242"/>
    </location>
</feature>
<reference evidence="3" key="1">
    <citation type="journal article" date="2020" name="Stud. Mycol.">
        <title>101 Dothideomycetes genomes: a test case for predicting lifestyles and emergence of pathogens.</title>
        <authorList>
            <person name="Haridas S."/>
            <person name="Albert R."/>
            <person name="Binder M."/>
            <person name="Bloem J."/>
            <person name="Labutti K."/>
            <person name="Salamov A."/>
            <person name="Andreopoulos B."/>
            <person name="Baker S."/>
            <person name="Barry K."/>
            <person name="Bills G."/>
            <person name="Bluhm B."/>
            <person name="Cannon C."/>
            <person name="Castanera R."/>
            <person name="Culley D."/>
            <person name="Daum C."/>
            <person name="Ezra D."/>
            <person name="Gonzalez J."/>
            <person name="Henrissat B."/>
            <person name="Kuo A."/>
            <person name="Liang C."/>
            <person name="Lipzen A."/>
            <person name="Lutzoni F."/>
            <person name="Magnuson J."/>
            <person name="Mondo S."/>
            <person name="Nolan M."/>
            <person name="Ohm R."/>
            <person name="Pangilinan J."/>
            <person name="Park H.-J."/>
            <person name="Ramirez L."/>
            <person name="Alfaro M."/>
            <person name="Sun H."/>
            <person name="Tritt A."/>
            <person name="Yoshinaga Y."/>
            <person name="Zwiers L.-H."/>
            <person name="Turgeon B."/>
            <person name="Goodwin S."/>
            <person name="Spatafora J."/>
            <person name="Crous P."/>
            <person name="Grigoriev I."/>
        </authorList>
    </citation>
    <scope>NUCLEOTIDE SEQUENCE</scope>
    <source>
        <strain evidence="3">CBS 116005</strain>
    </source>
</reference>
<evidence type="ECO:0000256" key="2">
    <source>
        <dbReference type="SAM" id="SignalP"/>
    </source>
</evidence>
<dbReference type="GO" id="GO:0043386">
    <property type="term" value="P:mycotoxin biosynthetic process"/>
    <property type="evidence" value="ECO:0007669"/>
    <property type="project" value="InterPro"/>
</dbReference>
<proteinExistence type="inferred from homology"/>
<name>A0A6G1LLR7_9PEZI</name>
<dbReference type="OrthoDB" id="3687641at2759"/>
<evidence type="ECO:0008006" key="5">
    <source>
        <dbReference type="Google" id="ProtNLM"/>
    </source>
</evidence>
<dbReference type="InterPro" id="IPR021765">
    <property type="entry name" value="UstYa-like"/>
</dbReference>
<accession>A0A6G1LLR7</accession>
<evidence type="ECO:0000313" key="4">
    <source>
        <dbReference type="Proteomes" id="UP000799436"/>
    </source>
</evidence>
<sequence>WFSLSAIVLSCVSALLGALASRQWSAQGFDAACLDHIAKQSPLTKNIDITYQLVGFNGSLLKENVFREKGGRDSDVDEAWAGLGINYHSIVVSASDAKRVGLAPDQVKVNQKYGGGYPANVEGLHQLHCLNLVRHSLWYNYDFYHAKGQGAFTNSDYILQKHVSHCLDIIRQQLICTVDIGVMGQPPGSRYPEAYVEFNTDHVCRNFEDIRHWAEIRQMPRQIPEDFLEPPKEGGRIYHSIP</sequence>
<gene>
    <name evidence="3" type="ORF">EJ03DRAFT_244463</name>
</gene>
<keyword evidence="4" id="KW-1185">Reference proteome</keyword>
<feature type="signal peptide" evidence="2">
    <location>
        <begin position="1"/>
        <end position="20"/>
    </location>
</feature>
<feature type="non-terminal residue" evidence="3">
    <location>
        <position position="1"/>
    </location>
</feature>
<dbReference type="EMBL" id="ML995809">
    <property type="protein sequence ID" value="KAF2773847.1"/>
    <property type="molecule type" value="Genomic_DNA"/>
</dbReference>
<dbReference type="PANTHER" id="PTHR33365:SF13">
    <property type="entry name" value="TAT PATHWAY SIGNAL SEQUENCE"/>
    <property type="match status" value="1"/>
</dbReference>
<dbReference type="Proteomes" id="UP000799436">
    <property type="component" value="Unassembled WGS sequence"/>
</dbReference>
<organism evidence="3 4">
    <name type="scientific">Teratosphaeria nubilosa</name>
    <dbReference type="NCBI Taxonomy" id="161662"/>
    <lineage>
        <taxon>Eukaryota</taxon>
        <taxon>Fungi</taxon>
        <taxon>Dikarya</taxon>
        <taxon>Ascomycota</taxon>
        <taxon>Pezizomycotina</taxon>
        <taxon>Dothideomycetes</taxon>
        <taxon>Dothideomycetidae</taxon>
        <taxon>Mycosphaerellales</taxon>
        <taxon>Teratosphaeriaceae</taxon>
        <taxon>Teratosphaeria</taxon>
    </lineage>
</organism>
<feature type="non-terminal residue" evidence="3">
    <location>
        <position position="242"/>
    </location>
</feature>